<evidence type="ECO:0000256" key="8">
    <source>
        <dbReference type="RuleBase" id="RU368068"/>
    </source>
</evidence>
<keyword evidence="8" id="KW-0378">Hydrolase</keyword>
<keyword evidence="9" id="KW-0732">Signal</keyword>
<dbReference type="GO" id="GO:0103068">
    <property type="term" value="F:leukotriene C4 gamma-glutamyl transferase activity"/>
    <property type="evidence" value="ECO:0007669"/>
    <property type="project" value="UniProtKB-EC"/>
</dbReference>
<dbReference type="KEGG" id="cot:CORT_0B11520"/>
<dbReference type="Gene3D" id="1.10.246.130">
    <property type="match status" value="1"/>
</dbReference>
<dbReference type="FunFam" id="3.60.20.40:FF:000001">
    <property type="entry name" value="Gamma-glutamyltranspeptidase 1"/>
    <property type="match status" value="1"/>
</dbReference>
<dbReference type="InterPro" id="IPR000101">
    <property type="entry name" value="GGT_peptidase"/>
</dbReference>
<keyword evidence="8" id="KW-0808">Transferase</keyword>
<dbReference type="UniPathway" id="UPA00204"/>
<feature type="binding site" evidence="7">
    <location>
        <position position="519"/>
    </location>
    <ligand>
        <name>L-glutamate</name>
        <dbReference type="ChEBI" id="CHEBI:29985"/>
    </ligand>
</feature>
<feature type="binding site" evidence="7">
    <location>
        <position position="469"/>
    </location>
    <ligand>
        <name>L-glutamate</name>
        <dbReference type="ChEBI" id="CHEBI:29985"/>
    </ligand>
</feature>
<proteinExistence type="inferred from homology"/>
<dbReference type="GeneID" id="14538880"/>
<dbReference type="GO" id="GO:0006751">
    <property type="term" value="P:glutathione catabolic process"/>
    <property type="evidence" value="ECO:0007669"/>
    <property type="project" value="UniProtKB-UniRule"/>
</dbReference>
<comment type="similarity">
    <text evidence="4">Belongs to the gamma-glutamyltransferase family.</text>
</comment>
<evidence type="ECO:0000256" key="4">
    <source>
        <dbReference type="ARBA" id="ARBA00009381"/>
    </source>
</evidence>
<dbReference type="Gene3D" id="3.60.20.40">
    <property type="match status" value="1"/>
</dbReference>
<dbReference type="GO" id="GO:0036374">
    <property type="term" value="F:glutathione hydrolase activity"/>
    <property type="evidence" value="ECO:0007669"/>
    <property type="project" value="UniProtKB-UniRule"/>
</dbReference>
<evidence type="ECO:0000256" key="7">
    <source>
        <dbReference type="PIRSR" id="PIRSR600101-2"/>
    </source>
</evidence>
<dbReference type="AlphaFoldDB" id="H8X2C9"/>
<comment type="pathway">
    <text evidence="3 8">Sulfur metabolism; glutathione metabolism.</text>
</comment>
<evidence type="ECO:0000256" key="2">
    <source>
        <dbReference type="ARBA" id="ARBA00001089"/>
    </source>
</evidence>
<feature type="binding site" evidence="7">
    <location>
        <begin position="445"/>
        <end position="447"/>
    </location>
    <ligand>
        <name>L-glutamate</name>
        <dbReference type="ChEBI" id="CHEBI:29985"/>
    </ligand>
</feature>
<dbReference type="InterPro" id="IPR043137">
    <property type="entry name" value="GGT_ssub_C"/>
</dbReference>
<reference evidence="10 11" key="1">
    <citation type="journal article" date="2012" name="PLoS ONE">
        <title>Sequence and analysis of the genome of the pathogenic yeast Candida orthopsilosis.</title>
        <authorList>
            <person name="Riccombeni A."/>
            <person name="Vidanes G."/>
            <person name="Proux-Wera E."/>
            <person name="Wolfe K.H."/>
            <person name="Butler G."/>
        </authorList>
    </citation>
    <scope>NUCLEOTIDE SEQUENCE [LARGE SCALE GENOMIC DNA]</scope>
    <source>
        <strain evidence="10 11">Co 90-125</strain>
    </source>
</reference>
<dbReference type="GO" id="GO:0000324">
    <property type="term" value="C:fungal-type vacuole"/>
    <property type="evidence" value="ECO:0007669"/>
    <property type="project" value="TreeGrafter"/>
</dbReference>
<dbReference type="Pfam" id="PF01019">
    <property type="entry name" value="G_glu_transpept"/>
    <property type="match status" value="1"/>
</dbReference>
<dbReference type="GO" id="GO:0005886">
    <property type="term" value="C:plasma membrane"/>
    <property type="evidence" value="ECO:0007669"/>
    <property type="project" value="TreeGrafter"/>
</dbReference>
<dbReference type="InterPro" id="IPR029055">
    <property type="entry name" value="Ntn_hydrolases_N"/>
</dbReference>
<comment type="catalytic activity">
    <reaction evidence="5 8">
        <text>an N-terminal (5-L-glutamyl)-[peptide] + an alpha-amino acid = 5-L-glutamyl amino acid + an N-terminal L-alpha-aminoacyl-[peptide]</text>
        <dbReference type="Rhea" id="RHEA:23904"/>
        <dbReference type="Rhea" id="RHEA-COMP:9780"/>
        <dbReference type="Rhea" id="RHEA-COMP:9795"/>
        <dbReference type="ChEBI" id="CHEBI:77644"/>
        <dbReference type="ChEBI" id="CHEBI:78597"/>
        <dbReference type="ChEBI" id="CHEBI:78599"/>
        <dbReference type="ChEBI" id="CHEBI:78608"/>
        <dbReference type="EC" id="2.3.2.2"/>
    </reaction>
</comment>
<organism evidence="10 11">
    <name type="scientific">Candida orthopsilosis (strain 90-125)</name>
    <name type="common">Yeast</name>
    <dbReference type="NCBI Taxonomy" id="1136231"/>
    <lineage>
        <taxon>Eukaryota</taxon>
        <taxon>Fungi</taxon>
        <taxon>Dikarya</taxon>
        <taxon>Ascomycota</taxon>
        <taxon>Saccharomycotina</taxon>
        <taxon>Pichiomycetes</taxon>
        <taxon>Debaryomycetaceae</taxon>
        <taxon>Candida/Lodderomyces clade</taxon>
        <taxon>Candida</taxon>
    </lineage>
</organism>
<gene>
    <name evidence="10" type="ORF">CORT_0B11520</name>
</gene>
<dbReference type="EC" id="2.3.2.2" evidence="8"/>
<dbReference type="RefSeq" id="XP_003868285.1">
    <property type="nucleotide sequence ID" value="XM_003868237.1"/>
</dbReference>
<name>H8X2C9_CANO9</name>
<feature type="signal peptide" evidence="9">
    <location>
        <begin position="1"/>
        <end position="29"/>
    </location>
</feature>
<dbReference type="SUPFAM" id="SSF56235">
    <property type="entry name" value="N-terminal nucleophile aminohydrolases (Ntn hydrolases)"/>
    <property type="match status" value="1"/>
</dbReference>
<dbReference type="Proteomes" id="UP000005018">
    <property type="component" value="Chromosome 2"/>
</dbReference>
<dbReference type="PANTHER" id="PTHR11686:SF9">
    <property type="entry name" value="RE13973P"/>
    <property type="match status" value="1"/>
</dbReference>
<evidence type="ECO:0000256" key="3">
    <source>
        <dbReference type="ARBA" id="ARBA00005115"/>
    </source>
</evidence>
<evidence type="ECO:0000313" key="11">
    <source>
        <dbReference type="Proteomes" id="UP000005018"/>
    </source>
</evidence>
<dbReference type="EMBL" id="HE681720">
    <property type="protein sequence ID" value="CCG22851.1"/>
    <property type="molecule type" value="Genomic_DNA"/>
</dbReference>
<dbReference type="NCBIfam" id="TIGR00066">
    <property type="entry name" value="g_glut_trans"/>
    <property type="match status" value="1"/>
</dbReference>
<dbReference type="PRINTS" id="PR01210">
    <property type="entry name" value="GGTRANSPTASE"/>
</dbReference>
<comment type="catalytic activity">
    <reaction evidence="2 8">
        <text>glutathione + H2O = L-cysteinylglycine + L-glutamate</text>
        <dbReference type="Rhea" id="RHEA:28807"/>
        <dbReference type="ChEBI" id="CHEBI:15377"/>
        <dbReference type="ChEBI" id="CHEBI:29985"/>
        <dbReference type="ChEBI" id="CHEBI:57925"/>
        <dbReference type="ChEBI" id="CHEBI:61694"/>
        <dbReference type="EC" id="3.4.19.13"/>
    </reaction>
</comment>
<dbReference type="OrthoDB" id="1081007at2759"/>
<feature type="binding site" evidence="7">
    <location>
        <begin position="497"/>
        <end position="498"/>
    </location>
    <ligand>
        <name>L-glutamate</name>
        <dbReference type="ChEBI" id="CHEBI:29985"/>
    </ligand>
</feature>
<comment type="catalytic activity">
    <reaction evidence="1 8">
        <text>an S-substituted glutathione + H2O = an S-substituted L-cysteinylglycine + L-glutamate</text>
        <dbReference type="Rhea" id="RHEA:59468"/>
        <dbReference type="ChEBI" id="CHEBI:15377"/>
        <dbReference type="ChEBI" id="CHEBI:29985"/>
        <dbReference type="ChEBI" id="CHEBI:90779"/>
        <dbReference type="ChEBI" id="CHEBI:143103"/>
        <dbReference type="EC" id="3.4.19.13"/>
    </reaction>
</comment>
<dbReference type="PANTHER" id="PTHR11686">
    <property type="entry name" value="GAMMA GLUTAMYL TRANSPEPTIDASE"/>
    <property type="match status" value="1"/>
</dbReference>
<evidence type="ECO:0000256" key="5">
    <source>
        <dbReference type="ARBA" id="ARBA00047417"/>
    </source>
</evidence>
<dbReference type="HOGENOM" id="CLU_014813_4_1_1"/>
<feature type="active site" description="Nucleophile" evidence="6">
    <location>
        <position position="427"/>
    </location>
</feature>
<comment type="function">
    <text evidence="8">Cleaves the gamma-glutamyl peptide bond of glutathione and glutathione conjugates.</text>
</comment>
<keyword evidence="11" id="KW-1185">Reference proteome</keyword>
<protein>
    <recommendedName>
        <fullName evidence="8">Glutathione hydrolase</fullName>
        <ecNumber evidence="8">2.3.2.2</ecNumber>
        <ecNumber evidence="8">3.4.19.13</ecNumber>
    </recommendedName>
    <alternativeName>
        <fullName evidence="8">Gamma-glutamyltransferase</fullName>
    </alternativeName>
    <alternativeName>
        <fullName evidence="8">Gamma-glutamyltranspeptidase</fullName>
    </alternativeName>
</protein>
<feature type="binding site" evidence="7">
    <location>
        <position position="149"/>
    </location>
    <ligand>
        <name>L-glutamate</name>
        <dbReference type="ChEBI" id="CHEBI:29985"/>
    </ligand>
</feature>
<evidence type="ECO:0000313" key="10">
    <source>
        <dbReference type="EMBL" id="CCG22851.1"/>
    </source>
</evidence>
<accession>H8X2C9</accession>
<keyword evidence="8" id="KW-0012">Acyltransferase</keyword>
<dbReference type="InterPro" id="IPR043138">
    <property type="entry name" value="GGT_lsub"/>
</dbReference>
<dbReference type="eggNOG" id="KOG2410">
    <property type="taxonomic scope" value="Eukaryota"/>
</dbReference>
<feature type="chain" id="PRO_5003616733" description="Glutathione hydrolase" evidence="9">
    <location>
        <begin position="30"/>
        <end position="622"/>
    </location>
</feature>
<dbReference type="MEROPS" id="T03.012"/>
<sequence length="622" mass="68731">MKGKSSNIRRTRYGLLLLPALLLISLTSIKLPVNHSWPEFPVDIVRADPYLTIQKATDDPLLDKIGQPDLHPSKQHLHEGSKAMVASDVPVCSTMGKAILLKGGNAADAAVTVALCIGSINAHSSGIGGGGFILSRNVDKGDVISIDAREMAPSLASKNMFGKSFVLSKIGGLAIAIPGELKGLDELYKQHGSGRLSWKQLFDPVIQLNERGWNCSKVFETVVAKEDELVLSRVPVLKKMWDFIFTESGKLVKEGDFIQRKNYARTLRLIANNGSSDIFYDPEGPIVPSLVDTIAEWGGIITPQDFSNYKVNVEEPLTSYIYGRTLYTSNGISSGISLIAGLNFFHAVYNGSDDAVSFNHKLIESFKWSSSVRTRLGDISDRQKVLEKYCGDGWINEVLEQDKFSENETFPWSNYDPKYDMVDPQGTSHFSIVDEDDNSVAMTTTVNLLFGSMIYDKNTGIVLNDQMDDFSQPNVSNAFNLTPSIYNFVQPGKRPLSSTSPTIITYNNKSDLVIGAAGGSRITNTILQAIVRMYYRNTGLLETIAYPRMHHQLIPEDVMSENITTFAEEFKGHGIVHKLEAKRHTFLETGALTAMNGIKRITDGTLQGVSDYWRKRGEADGY</sequence>
<evidence type="ECO:0000256" key="6">
    <source>
        <dbReference type="PIRSR" id="PIRSR600101-1"/>
    </source>
</evidence>
<evidence type="ECO:0000256" key="9">
    <source>
        <dbReference type="SAM" id="SignalP"/>
    </source>
</evidence>
<evidence type="ECO:0000256" key="1">
    <source>
        <dbReference type="ARBA" id="ARBA00001049"/>
    </source>
</evidence>
<dbReference type="EC" id="3.4.19.13" evidence="8"/>